<dbReference type="EMBL" id="JBHMFC010000024">
    <property type="protein sequence ID" value="MFB9056646.1"/>
    <property type="molecule type" value="Genomic_DNA"/>
</dbReference>
<feature type="compositionally biased region" description="Polar residues" evidence="1">
    <location>
        <begin position="1374"/>
        <end position="1393"/>
    </location>
</feature>
<comment type="caution">
    <text evidence="3">The sequence shown here is derived from an EMBL/GenBank/DDBJ whole genome shotgun (WGS) entry which is preliminary data.</text>
</comment>
<proteinExistence type="predicted"/>
<protein>
    <submittedName>
        <fullName evidence="3">Uncharacterized protein</fullName>
    </submittedName>
</protein>
<dbReference type="Proteomes" id="UP001589585">
    <property type="component" value="Unassembled WGS sequence"/>
</dbReference>
<evidence type="ECO:0000256" key="1">
    <source>
        <dbReference type="SAM" id="MobiDB-lite"/>
    </source>
</evidence>
<feature type="chain" id="PRO_5047302003" evidence="2">
    <location>
        <begin position="21"/>
        <end position="1626"/>
    </location>
</feature>
<reference evidence="3 4" key="1">
    <citation type="submission" date="2024-09" db="EMBL/GenBank/DDBJ databases">
        <authorList>
            <person name="Sun Q."/>
            <person name="Mori K."/>
        </authorList>
    </citation>
    <scope>NUCLEOTIDE SEQUENCE [LARGE SCALE GENOMIC DNA]</scope>
    <source>
        <strain evidence="3 4">CECT 8622</strain>
    </source>
</reference>
<dbReference type="RefSeq" id="WP_379860839.1">
    <property type="nucleotide sequence ID" value="NZ_JBHMFC010000024.1"/>
</dbReference>
<evidence type="ECO:0000313" key="3">
    <source>
        <dbReference type="EMBL" id="MFB9056646.1"/>
    </source>
</evidence>
<organism evidence="3 4">
    <name type="scientific">Mariniflexile ostreae</name>
    <dbReference type="NCBI Taxonomy" id="1520892"/>
    <lineage>
        <taxon>Bacteria</taxon>
        <taxon>Pseudomonadati</taxon>
        <taxon>Bacteroidota</taxon>
        <taxon>Flavobacteriia</taxon>
        <taxon>Flavobacteriales</taxon>
        <taxon>Flavobacteriaceae</taxon>
        <taxon>Mariniflexile</taxon>
    </lineage>
</organism>
<gene>
    <name evidence="3" type="ORF">ACFFU9_07785</name>
</gene>
<feature type="region of interest" description="Disordered" evidence="1">
    <location>
        <begin position="1356"/>
        <end position="1393"/>
    </location>
</feature>
<accession>A0ABV5FB33</accession>
<keyword evidence="4" id="KW-1185">Reference proteome</keyword>
<sequence>MLKKATLFCVFCLFTSLLQAHLNNTATKLYFGSTSVLKHKDFSRLDSILDSESNQKTKDYNKSFEISSNSSHEFTWEYIEKWYPSSDSIAKDISKAAEIFKAIEEGGFWIDSFGNEDMQELPIGVKHLRENIDYALCITQAIINKDYTELTVFARVRIPQINKEGLPFELFFGANNVKLSHKGGIIGDANLVLLGDVNIPFNSGNWMLSLKGGFDYKSGEIDSKTFVTIDCDGVKEMGIQGVVEFSRALILPIEESGEVDEKKTTETRIFENESGKQTAQVPYRVKGEFNLIAKDWNDLLVDIDLQPFVLAKKRNNKDYKGNFQFAINKAILDFSDLRNDAAVEFPEYYQENGLLLPTENSWRGIYVNSVQVKMPSEFLTSNNLDKNKRVEFGAHHLLIDNYGVSGSFYADNLFSLKEGITNKEKAWAYSIDYIEVDIVANNLASGKINGQILLPISKEENETDVTTSHIGLKYKGTISEEEYIFNVSNDSIIDFNLWKAKGELDPNSTVELTVSDGHFKPKATLHGRLAISISQKESLEKEGEELATGITNNGSSLEKNFIEFKGIEFKNLVLQTESPVFKVGSMGYHDEVAIAGFPVSISNIDIISNEFNTNLKFDLAVNLMGEDNGFAARTSLEIKGAFKEENYKQKWKFNGVDMNAINVDADLGGLSIIGELNLMRDDPEYGDGFSADLTAKFKSIGIEAKAKGVFGKTDFRYWQFEAMVDGFSVGTGFMNLSGFAGGASYRMKRKGFSSNFSPTGIGYTPAQDVGLGLKAMVMFNMVKDQVIKGSAGFEIAFDKNTGGVTNMGFYGQATFLGVEIPGLAKISDLVDRVKLDTDIAKKFLEKQSGGEDTWVGKNLMDKAETNFPQTPPGDSMAISAKMGITYDFQNEVLHGELDASINTPGGFLTGGGKSTLHFDSKNKIWYIYIGTPEQRIEIGINVGPVSVNTGGYFMVGSVLPASPGPDPKVASILGLSTSELDYMRNENAKSALSNGGGVAFGANITVDTGDLRFLMFYASLQAGTSFDIMLKNYQNAQCVNTGDQVGINGWYANGQAYAYLQGELGINVKLFLIKKKIPIIKGAAAAILQTKAPNPVWMRGYIGGNFSLLGGLVKGRFRFKVILGEECEFEHELPLGGIKIIAGVTPENAAKEIDVFAIPQASFNMKVGVPVVIQEDEGDKTYRIDLEEFVLLNDGVEIPSKLEWSPYNDNVNLVATDILPGDKELTIRVKVSFKEKTKGIFKPMLIDGQLATEMQEVKFTTGGAPNYIPLSNIVLTYPVVNQKYFLEEESNQGYIQLKRGQDYLFDDAAWESFIKYKEMDAAQSSHVEFNYDTANNILRYSLPKLSQETKYSLQVASKPKGSTTTISNNTDNNQPQTSTKTESTYDNSDADTNINIKDNKAENVSKDGEIERLAYLFSTSKYKTFEKKINSIDATNYGWRSLSSDVIYLNNKIKDHEPFDTTELLGTNYSNNTALVSIEATLDDDYFLVDLNPPLYSKYPFEGKYTITNRNPIILGTPPKNALPLISNYLTNLEYEVNEKDQRTTFPFLYNLGVVYKTDWMDLRNQIVNAQTDGKIPNNSPTLNFLDDYYKFMRYGFYNTTLKYTLPDGKIGTSVIYKFKNTNNFR</sequence>
<feature type="compositionally biased region" description="Low complexity" evidence="1">
    <location>
        <begin position="1362"/>
        <end position="1373"/>
    </location>
</feature>
<evidence type="ECO:0000313" key="4">
    <source>
        <dbReference type="Proteomes" id="UP001589585"/>
    </source>
</evidence>
<keyword evidence="2" id="KW-0732">Signal</keyword>
<feature type="signal peptide" evidence="2">
    <location>
        <begin position="1"/>
        <end position="20"/>
    </location>
</feature>
<evidence type="ECO:0000256" key="2">
    <source>
        <dbReference type="SAM" id="SignalP"/>
    </source>
</evidence>
<name>A0ABV5FB33_9FLAO</name>